<dbReference type="Proteomes" id="UP000324222">
    <property type="component" value="Unassembled WGS sequence"/>
</dbReference>
<organism evidence="2 3">
    <name type="scientific">Portunus trituberculatus</name>
    <name type="common">Swimming crab</name>
    <name type="synonym">Neptunus trituberculatus</name>
    <dbReference type="NCBI Taxonomy" id="210409"/>
    <lineage>
        <taxon>Eukaryota</taxon>
        <taxon>Metazoa</taxon>
        <taxon>Ecdysozoa</taxon>
        <taxon>Arthropoda</taxon>
        <taxon>Crustacea</taxon>
        <taxon>Multicrustacea</taxon>
        <taxon>Malacostraca</taxon>
        <taxon>Eumalacostraca</taxon>
        <taxon>Eucarida</taxon>
        <taxon>Decapoda</taxon>
        <taxon>Pleocyemata</taxon>
        <taxon>Brachyura</taxon>
        <taxon>Eubrachyura</taxon>
        <taxon>Portunoidea</taxon>
        <taxon>Portunidae</taxon>
        <taxon>Portuninae</taxon>
        <taxon>Portunus</taxon>
    </lineage>
</organism>
<name>A0A5B7HTK5_PORTR</name>
<protein>
    <submittedName>
        <fullName evidence="2">Uncharacterized protein</fullName>
    </submittedName>
</protein>
<evidence type="ECO:0000313" key="3">
    <source>
        <dbReference type="Proteomes" id="UP000324222"/>
    </source>
</evidence>
<comment type="caution">
    <text evidence="2">The sequence shown here is derived from an EMBL/GenBank/DDBJ whole genome shotgun (WGS) entry which is preliminary data.</text>
</comment>
<reference evidence="2 3" key="1">
    <citation type="submission" date="2019-05" db="EMBL/GenBank/DDBJ databases">
        <title>Another draft genome of Portunus trituberculatus and its Hox gene families provides insights of decapod evolution.</title>
        <authorList>
            <person name="Jeong J.-H."/>
            <person name="Song I."/>
            <person name="Kim S."/>
            <person name="Choi T."/>
            <person name="Kim D."/>
            <person name="Ryu S."/>
            <person name="Kim W."/>
        </authorList>
    </citation>
    <scope>NUCLEOTIDE SEQUENCE [LARGE SCALE GENOMIC DNA]</scope>
    <source>
        <tissue evidence="2">Muscle</tissue>
    </source>
</reference>
<gene>
    <name evidence="2" type="ORF">E2C01_066094</name>
</gene>
<accession>A0A5B7HTK5</accession>
<keyword evidence="3" id="KW-1185">Reference proteome</keyword>
<feature type="region of interest" description="Disordered" evidence="1">
    <location>
        <begin position="91"/>
        <end position="114"/>
    </location>
</feature>
<evidence type="ECO:0000313" key="2">
    <source>
        <dbReference type="EMBL" id="MPC71804.1"/>
    </source>
</evidence>
<dbReference type="AlphaFoldDB" id="A0A5B7HTK5"/>
<proteinExistence type="predicted"/>
<feature type="compositionally biased region" description="Polar residues" evidence="1">
    <location>
        <begin position="91"/>
        <end position="103"/>
    </location>
</feature>
<feature type="region of interest" description="Disordered" evidence="1">
    <location>
        <begin position="29"/>
        <end position="56"/>
    </location>
</feature>
<feature type="compositionally biased region" description="Basic and acidic residues" evidence="1">
    <location>
        <begin position="104"/>
        <end position="114"/>
    </location>
</feature>
<sequence length="114" mass="12860">MTHPRPCLTPSTTNCLCLRTASPLPVSTAFPHRPAGLHPRHLSWRDGGPRPGYSKLKRARSFKGTLTEGITMRFFPHRSERLPEHLMCTSPRQHAHATQNTQHLKSEEVEGCTK</sequence>
<dbReference type="EMBL" id="VSRR010033600">
    <property type="protein sequence ID" value="MPC71804.1"/>
    <property type="molecule type" value="Genomic_DNA"/>
</dbReference>
<evidence type="ECO:0000256" key="1">
    <source>
        <dbReference type="SAM" id="MobiDB-lite"/>
    </source>
</evidence>